<dbReference type="Proteomes" id="UP000825123">
    <property type="component" value="Chromosome"/>
</dbReference>
<protein>
    <recommendedName>
        <fullName evidence="3">Phosphoesterase</fullName>
    </recommendedName>
</protein>
<reference evidence="1 2" key="1">
    <citation type="submission" date="2021-04" db="EMBL/GenBank/DDBJ databases">
        <title>Complete genome sequence of Stygiolobus sp. KN-1.</title>
        <authorList>
            <person name="Nakamura K."/>
            <person name="Sakai H."/>
            <person name="Kurosawa N."/>
        </authorList>
    </citation>
    <scope>NUCLEOTIDE SEQUENCE [LARGE SCALE GENOMIC DNA]</scope>
    <source>
        <strain evidence="1 2">KN-1</strain>
    </source>
</reference>
<dbReference type="CDD" id="cd00838">
    <property type="entry name" value="MPP_superfamily"/>
    <property type="match status" value="1"/>
</dbReference>
<evidence type="ECO:0000313" key="1">
    <source>
        <dbReference type="EMBL" id="BCU70417.1"/>
    </source>
</evidence>
<sequence>MTKMVLITSTPCREGVIEFLNSLNVDFVVGLGDIECPQYISNYYGILGEMDTVTTQKYLRKMNKLIASSFLNVFSIDFSSKIVITHFPPDSPTGSRFVKAKILAESPEIVIHGHSRVQKEYSIGRTRVISVGSMELGYYVIFNTHDSRVELERTSH</sequence>
<evidence type="ECO:0000313" key="2">
    <source>
        <dbReference type="Proteomes" id="UP000825123"/>
    </source>
</evidence>
<dbReference type="EMBL" id="AP024597">
    <property type="protein sequence ID" value="BCU70417.1"/>
    <property type="molecule type" value="Genomic_DNA"/>
</dbReference>
<dbReference type="SUPFAM" id="SSF56300">
    <property type="entry name" value="Metallo-dependent phosphatases"/>
    <property type="match status" value="1"/>
</dbReference>
<proteinExistence type="predicted"/>
<evidence type="ECO:0008006" key="3">
    <source>
        <dbReference type="Google" id="ProtNLM"/>
    </source>
</evidence>
<gene>
    <name evidence="1" type="ORF">KN1_17140</name>
</gene>
<dbReference type="RefSeq" id="WP_225905632.1">
    <property type="nucleotide sequence ID" value="NZ_AP024597.1"/>
</dbReference>
<dbReference type="Gene3D" id="3.60.21.10">
    <property type="match status" value="1"/>
</dbReference>
<organism evidence="1 2">
    <name type="scientific">Stygiolobus caldivivus</name>
    <dbReference type="NCBI Taxonomy" id="2824673"/>
    <lineage>
        <taxon>Archaea</taxon>
        <taxon>Thermoproteota</taxon>
        <taxon>Thermoprotei</taxon>
        <taxon>Sulfolobales</taxon>
        <taxon>Sulfolobaceae</taxon>
        <taxon>Stygiolobus</taxon>
    </lineage>
</organism>
<keyword evidence="2" id="KW-1185">Reference proteome</keyword>
<name>A0A8D5U7I4_9CREN</name>
<dbReference type="InterPro" id="IPR029052">
    <property type="entry name" value="Metallo-depent_PP-like"/>
</dbReference>
<dbReference type="GeneID" id="66163435"/>
<accession>A0A8D5U7I4</accession>
<dbReference type="KEGG" id="csty:KN1_17140"/>
<dbReference type="AlphaFoldDB" id="A0A8D5U7I4"/>